<dbReference type="AlphaFoldDB" id="A0A6A5ZM39"/>
<keyword evidence="6 8" id="KW-0472">Membrane</keyword>
<feature type="transmembrane region" description="Helical" evidence="8">
    <location>
        <begin position="624"/>
        <end position="655"/>
    </location>
</feature>
<reference evidence="9" key="1">
    <citation type="journal article" date="2020" name="Stud. Mycol.">
        <title>101 Dothideomycetes genomes: a test case for predicting lifestyles and emergence of pathogens.</title>
        <authorList>
            <person name="Haridas S."/>
            <person name="Albert R."/>
            <person name="Binder M."/>
            <person name="Bloem J."/>
            <person name="Labutti K."/>
            <person name="Salamov A."/>
            <person name="Andreopoulos B."/>
            <person name="Baker S."/>
            <person name="Barry K."/>
            <person name="Bills G."/>
            <person name="Bluhm B."/>
            <person name="Cannon C."/>
            <person name="Castanera R."/>
            <person name="Culley D."/>
            <person name="Daum C."/>
            <person name="Ezra D."/>
            <person name="Gonzalez J."/>
            <person name="Henrissat B."/>
            <person name="Kuo A."/>
            <person name="Liang C."/>
            <person name="Lipzen A."/>
            <person name="Lutzoni F."/>
            <person name="Magnuson J."/>
            <person name="Mondo S."/>
            <person name="Nolan M."/>
            <person name="Ohm R."/>
            <person name="Pangilinan J."/>
            <person name="Park H.-J."/>
            <person name="Ramirez L."/>
            <person name="Alfaro M."/>
            <person name="Sun H."/>
            <person name="Tritt A."/>
            <person name="Yoshinaga Y."/>
            <person name="Zwiers L.-H."/>
            <person name="Turgeon B."/>
            <person name="Goodwin S."/>
            <person name="Spatafora J."/>
            <person name="Crous P."/>
            <person name="Grigoriev I."/>
        </authorList>
    </citation>
    <scope>NUCLEOTIDE SEQUENCE</scope>
    <source>
        <strain evidence="9">CBS 627.86</strain>
    </source>
</reference>
<feature type="transmembrane region" description="Helical" evidence="8">
    <location>
        <begin position="501"/>
        <end position="519"/>
    </location>
</feature>
<feature type="region of interest" description="Disordered" evidence="7">
    <location>
        <begin position="1"/>
        <end position="22"/>
    </location>
</feature>
<dbReference type="GO" id="GO:0000329">
    <property type="term" value="C:fungal-type vacuole membrane"/>
    <property type="evidence" value="ECO:0007669"/>
    <property type="project" value="TreeGrafter"/>
</dbReference>
<feature type="transmembrane region" description="Helical" evidence="8">
    <location>
        <begin position="47"/>
        <end position="69"/>
    </location>
</feature>
<feature type="transmembrane region" description="Helical" evidence="8">
    <location>
        <begin position="106"/>
        <end position="128"/>
    </location>
</feature>
<dbReference type="Pfam" id="PF03169">
    <property type="entry name" value="OPT"/>
    <property type="match status" value="1"/>
</dbReference>
<keyword evidence="5 8" id="KW-1133">Transmembrane helix</keyword>
<evidence type="ECO:0000256" key="4">
    <source>
        <dbReference type="ARBA" id="ARBA00022692"/>
    </source>
</evidence>
<keyword evidence="3" id="KW-0813">Transport</keyword>
<gene>
    <name evidence="9" type="ORF">BDV96DRAFT_566634</name>
</gene>
<dbReference type="EMBL" id="ML977314">
    <property type="protein sequence ID" value="KAF2120074.1"/>
    <property type="molecule type" value="Genomic_DNA"/>
</dbReference>
<sequence>MARNSSSSQTSSVAGDTHDAYPESDFSSYSSLAAAGQRIQNADNQGFSTRAVSSGLLIGVLVNVSNTYYGLRVGAGSQMSMVSALLGYIGFRVLPYVSSLSPAENVLLVSVATATGCMPLTAGLIQTIPALEYLIGPSEQGPLHESTGSLMVWSIGLSFFGIIFASLLRGYFVERERLPWPGASATAHLIGTLQHTTLNRSELAEPEQTHRTSTDVQWRTQLRSLLQGSLVSAIISILIQFFPNLHNVPIFGNRAKYWLWAMDLSPGFLGQGIIMGPFISMHMMSGAIVGWAILSPLAKMKNWAPGDIDDWTTGSRGWIIWVSLASLLADSSVKLGWVALRPLWNGLKGFIHAGPSSRAFWADRIRPRLPKFSQNEHLPLPPDPTLDDDPLLESPELRPTTSQRLPFPCQGRRRTFFPRLTSQQLLFWSFILSLIICVSTTAIVFGDLIRWHFTLLAIALSLPMAAVSIRSVAETDYNPDSAILSQLAFATLISHTNPNAIILNLISAALAVAGANQAGDLAYDLKVGQLVGASPQAQIFGQLIGSVFGALISCGVYRLYSSQYPIPGTIFRVPSAFLTLSTARLLLGQGLPTGVLPFVVAAAVLSTVSTVVRMRYESRWWQKFVPSGVAFAMGIYLLPSFSITRALGGLCFAIYKHRTHGGTGNITLLASGLVVGEAVISFLTVMLTAINTSTG</sequence>
<evidence type="ECO:0000256" key="5">
    <source>
        <dbReference type="ARBA" id="ARBA00022989"/>
    </source>
</evidence>
<protein>
    <submittedName>
        <fullName evidence="9">OPT oligopeptide transporter protein-domain-containing protein</fullName>
    </submittedName>
</protein>
<keyword evidence="10" id="KW-1185">Reference proteome</keyword>
<evidence type="ECO:0000256" key="7">
    <source>
        <dbReference type="SAM" id="MobiDB-lite"/>
    </source>
</evidence>
<dbReference type="OrthoDB" id="627262at2759"/>
<proteinExistence type="inferred from homology"/>
<feature type="transmembrane region" description="Helical" evidence="8">
    <location>
        <begin position="593"/>
        <end position="612"/>
    </location>
</feature>
<feature type="region of interest" description="Disordered" evidence="7">
    <location>
        <begin position="372"/>
        <end position="404"/>
    </location>
</feature>
<dbReference type="InterPro" id="IPR045035">
    <property type="entry name" value="YSL-like"/>
</dbReference>
<feature type="transmembrane region" description="Helical" evidence="8">
    <location>
        <begin position="539"/>
        <end position="557"/>
    </location>
</feature>
<feature type="transmembrane region" description="Helical" evidence="8">
    <location>
        <begin position="281"/>
        <end position="298"/>
    </location>
</feature>
<accession>A0A6A5ZM39</accession>
<dbReference type="PANTHER" id="PTHR31645:SF0">
    <property type="entry name" value="OLIGOPEPTIDE TRANSPORTER YGL114W-RELATED"/>
    <property type="match status" value="1"/>
</dbReference>
<evidence type="ECO:0000313" key="10">
    <source>
        <dbReference type="Proteomes" id="UP000799770"/>
    </source>
</evidence>
<feature type="transmembrane region" description="Helical" evidence="8">
    <location>
        <begin position="225"/>
        <end position="245"/>
    </location>
</feature>
<feature type="transmembrane region" description="Helical" evidence="8">
    <location>
        <begin position="425"/>
        <end position="445"/>
    </location>
</feature>
<evidence type="ECO:0000256" key="8">
    <source>
        <dbReference type="SAM" id="Phobius"/>
    </source>
</evidence>
<evidence type="ECO:0000313" key="9">
    <source>
        <dbReference type="EMBL" id="KAF2120074.1"/>
    </source>
</evidence>
<dbReference type="GO" id="GO:0035673">
    <property type="term" value="F:oligopeptide transmembrane transporter activity"/>
    <property type="evidence" value="ECO:0007669"/>
    <property type="project" value="InterPro"/>
</dbReference>
<comment type="subcellular location">
    <subcellularLocation>
        <location evidence="1">Membrane</location>
        <topology evidence="1">Multi-pass membrane protein</topology>
    </subcellularLocation>
</comment>
<evidence type="ECO:0000256" key="2">
    <source>
        <dbReference type="ARBA" id="ARBA00008807"/>
    </source>
</evidence>
<organism evidence="9 10">
    <name type="scientific">Lophiotrema nucula</name>
    <dbReference type="NCBI Taxonomy" id="690887"/>
    <lineage>
        <taxon>Eukaryota</taxon>
        <taxon>Fungi</taxon>
        <taxon>Dikarya</taxon>
        <taxon>Ascomycota</taxon>
        <taxon>Pezizomycotina</taxon>
        <taxon>Dothideomycetes</taxon>
        <taxon>Pleosporomycetidae</taxon>
        <taxon>Pleosporales</taxon>
        <taxon>Lophiotremataceae</taxon>
        <taxon>Lophiotrema</taxon>
    </lineage>
</organism>
<dbReference type="InterPro" id="IPR004813">
    <property type="entry name" value="OPT"/>
</dbReference>
<feature type="transmembrane region" description="Helical" evidence="8">
    <location>
        <begin position="148"/>
        <end position="168"/>
    </location>
</feature>
<feature type="transmembrane region" description="Helical" evidence="8">
    <location>
        <begin position="667"/>
        <end position="690"/>
    </location>
</feature>
<keyword evidence="4 8" id="KW-0812">Transmembrane</keyword>
<feature type="transmembrane region" description="Helical" evidence="8">
    <location>
        <begin position="451"/>
        <end position="469"/>
    </location>
</feature>
<name>A0A6A5ZM39_9PLEO</name>
<comment type="similarity">
    <text evidence="2">Belongs to the oligopeptide OPT transporter family.</text>
</comment>
<evidence type="ECO:0000256" key="3">
    <source>
        <dbReference type="ARBA" id="ARBA00022448"/>
    </source>
</evidence>
<feature type="transmembrane region" description="Helical" evidence="8">
    <location>
        <begin position="75"/>
        <end position="94"/>
    </location>
</feature>
<evidence type="ECO:0000256" key="6">
    <source>
        <dbReference type="ARBA" id="ARBA00023136"/>
    </source>
</evidence>
<feature type="compositionally biased region" description="Polar residues" evidence="7">
    <location>
        <begin position="1"/>
        <end position="14"/>
    </location>
</feature>
<dbReference type="PANTHER" id="PTHR31645">
    <property type="entry name" value="OLIGOPEPTIDE TRANSPORTER YGL114W-RELATED"/>
    <property type="match status" value="1"/>
</dbReference>
<dbReference type="Proteomes" id="UP000799770">
    <property type="component" value="Unassembled WGS sequence"/>
</dbReference>
<evidence type="ECO:0000256" key="1">
    <source>
        <dbReference type="ARBA" id="ARBA00004141"/>
    </source>
</evidence>